<protein>
    <submittedName>
        <fullName evidence="1">Uncharacterized protein</fullName>
    </submittedName>
</protein>
<reference evidence="1 2" key="1">
    <citation type="submission" date="2015-04" db="EMBL/GenBank/DDBJ databases">
        <title>Complete genome sequence of Schizopora paradoxa KUC8140, a cosmopolitan wood degrader in East Asia.</title>
        <authorList>
            <consortium name="DOE Joint Genome Institute"/>
            <person name="Min B."/>
            <person name="Park H."/>
            <person name="Jang Y."/>
            <person name="Kim J.-J."/>
            <person name="Kim K.H."/>
            <person name="Pangilinan J."/>
            <person name="Lipzen A."/>
            <person name="Riley R."/>
            <person name="Grigoriev I.V."/>
            <person name="Spatafora J.W."/>
            <person name="Choi I.-G."/>
        </authorList>
    </citation>
    <scope>NUCLEOTIDE SEQUENCE [LARGE SCALE GENOMIC DNA]</scope>
    <source>
        <strain evidence="1 2">KUC8140</strain>
    </source>
</reference>
<keyword evidence="2" id="KW-1185">Reference proteome</keyword>
<dbReference type="OrthoDB" id="3241146at2759"/>
<dbReference type="EMBL" id="KQ085901">
    <property type="protein sequence ID" value="KLO17746.1"/>
    <property type="molecule type" value="Genomic_DNA"/>
</dbReference>
<sequence>MEAAVEKAMRFPFVAGVLVLSPDWLVIISRGALSAQDGPELERKLAWTDMDSTGSIPWGSDGARVHFHKAKTHVLIFLKDWKSSCVGATKAMACSSSSLRAESKSWLSAPSSSFEAIKAARPRSWY</sequence>
<dbReference type="Proteomes" id="UP000053477">
    <property type="component" value="Unassembled WGS sequence"/>
</dbReference>
<name>A0A0H2SKX6_9AGAM</name>
<evidence type="ECO:0000313" key="2">
    <source>
        <dbReference type="Proteomes" id="UP000053477"/>
    </source>
</evidence>
<gene>
    <name evidence="1" type="ORF">SCHPADRAFT_148065</name>
</gene>
<evidence type="ECO:0000313" key="1">
    <source>
        <dbReference type="EMBL" id="KLO17746.1"/>
    </source>
</evidence>
<dbReference type="AlphaFoldDB" id="A0A0H2SKX6"/>
<organism evidence="1 2">
    <name type="scientific">Schizopora paradoxa</name>
    <dbReference type="NCBI Taxonomy" id="27342"/>
    <lineage>
        <taxon>Eukaryota</taxon>
        <taxon>Fungi</taxon>
        <taxon>Dikarya</taxon>
        <taxon>Basidiomycota</taxon>
        <taxon>Agaricomycotina</taxon>
        <taxon>Agaricomycetes</taxon>
        <taxon>Hymenochaetales</taxon>
        <taxon>Schizoporaceae</taxon>
        <taxon>Schizopora</taxon>
    </lineage>
</organism>
<proteinExistence type="predicted"/>
<dbReference type="InParanoid" id="A0A0H2SKX6"/>
<accession>A0A0H2SKX6</accession>